<organism evidence="2 3">
    <name type="scientific">Thraustotheca clavata</name>
    <dbReference type="NCBI Taxonomy" id="74557"/>
    <lineage>
        <taxon>Eukaryota</taxon>
        <taxon>Sar</taxon>
        <taxon>Stramenopiles</taxon>
        <taxon>Oomycota</taxon>
        <taxon>Saprolegniomycetes</taxon>
        <taxon>Saprolegniales</taxon>
        <taxon>Achlyaceae</taxon>
        <taxon>Thraustotheca</taxon>
    </lineage>
</organism>
<keyword evidence="1" id="KW-1133">Transmembrane helix</keyword>
<name>A0A1W0A8P1_9STRA</name>
<dbReference type="Proteomes" id="UP000243217">
    <property type="component" value="Unassembled WGS sequence"/>
</dbReference>
<feature type="transmembrane region" description="Helical" evidence="1">
    <location>
        <begin position="95"/>
        <end position="117"/>
    </location>
</feature>
<dbReference type="OrthoDB" id="78902at2759"/>
<gene>
    <name evidence="2" type="ORF">THRCLA_01298</name>
</gene>
<evidence type="ECO:0000256" key="1">
    <source>
        <dbReference type="SAM" id="Phobius"/>
    </source>
</evidence>
<protein>
    <recommendedName>
        <fullName evidence="4">Transmembrane protein</fullName>
    </recommendedName>
</protein>
<evidence type="ECO:0000313" key="3">
    <source>
        <dbReference type="Proteomes" id="UP000243217"/>
    </source>
</evidence>
<keyword evidence="1" id="KW-0812">Transmembrane</keyword>
<proteinExistence type="predicted"/>
<feature type="transmembrane region" description="Helical" evidence="1">
    <location>
        <begin position="123"/>
        <end position="143"/>
    </location>
</feature>
<keyword evidence="1" id="KW-0472">Membrane</keyword>
<accession>A0A1W0A8P1</accession>
<keyword evidence="3" id="KW-1185">Reference proteome</keyword>
<sequence length="167" mass="18795">MASYKSVPTDEEPPQAVPVQPYPAYTGPVQQQAYSYPTANQGYAQPNTVYIAQQYPNQPAVYGTGPLPSQIPKERQHECGFFSLSNLMHNICNTALLFILQFFSMFAAIFSFLFVALGLFLGIGFLPLCCIGIVIFSLFNFCLRPVASLDDMLYQQRRRIYDRLLAD</sequence>
<evidence type="ECO:0008006" key="4">
    <source>
        <dbReference type="Google" id="ProtNLM"/>
    </source>
</evidence>
<dbReference type="AlphaFoldDB" id="A0A1W0A8P1"/>
<evidence type="ECO:0000313" key="2">
    <source>
        <dbReference type="EMBL" id="OQS06677.1"/>
    </source>
</evidence>
<reference evidence="2 3" key="1">
    <citation type="journal article" date="2014" name="Genome Biol. Evol.">
        <title>The secreted proteins of Achlya hypogyna and Thraustotheca clavata identify the ancestral oomycete secretome and reveal gene acquisitions by horizontal gene transfer.</title>
        <authorList>
            <person name="Misner I."/>
            <person name="Blouin N."/>
            <person name="Leonard G."/>
            <person name="Richards T.A."/>
            <person name="Lane C.E."/>
        </authorList>
    </citation>
    <scope>NUCLEOTIDE SEQUENCE [LARGE SCALE GENOMIC DNA]</scope>
    <source>
        <strain evidence="2 3">ATCC 34112</strain>
    </source>
</reference>
<comment type="caution">
    <text evidence="2">The sequence shown here is derived from an EMBL/GenBank/DDBJ whole genome shotgun (WGS) entry which is preliminary data.</text>
</comment>
<dbReference type="EMBL" id="JNBS01000317">
    <property type="protein sequence ID" value="OQS06677.1"/>
    <property type="molecule type" value="Genomic_DNA"/>
</dbReference>